<evidence type="ECO:0000256" key="2">
    <source>
        <dbReference type="ARBA" id="ARBA00023163"/>
    </source>
</evidence>
<evidence type="ECO:0000313" key="6">
    <source>
        <dbReference type="Proteomes" id="UP001497482"/>
    </source>
</evidence>
<evidence type="ECO:0000256" key="4">
    <source>
        <dbReference type="SAM" id="MobiDB-lite"/>
    </source>
</evidence>
<dbReference type="InterPro" id="IPR035500">
    <property type="entry name" value="NHR-like_dom_sf"/>
</dbReference>
<feature type="region of interest" description="Disordered" evidence="4">
    <location>
        <begin position="54"/>
        <end position="81"/>
    </location>
</feature>
<sequence length="81" mass="8641">MKPVELSSLLLQAESTLAGLVQRGQELSSRLRALQVDRREVACLKFMLLFNPSECTSSSYTSSSTTSSSTTTSSSSHGIGP</sequence>
<keyword evidence="3" id="KW-0675">Receptor</keyword>
<gene>
    <name evidence="5" type="ORF">KC01_LOCUS42585</name>
</gene>
<evidence type="ECO:0000313" key="5">
    <source>
        <dbReference type="EMBL" id="CAL1616887.1"/>
    </source>
</evidence>
<evidence type="ECO:0000256" key="3">
    <source>
        <dbReference type="ARBA" id="ARBA00023170"/>
    </source>
</evidence>
<keyword evidence="1" id="KW-0805">Transcription regulation</keyword>
<dbReference type="AlphaFoldDB" id="A0AAV2MTK4"/>
<feature type="compositionally biased region" description="Low complexity" evidence="4">
    <location>
        <begin position="56"/>
        <end position="81"/>
    </location>
</feature>
<reference evidence="5 6" key="1">
    <citation type="submission" date="2024-04" db="EMBL/GenBank/DDBJ databases">
        <authorList>
            <person name="Waldvogel A.-M."/>
            <person name="Schoenle A."/>
        </authorList>
    </citation>
    <scope>NUCLEOTIDE SEQUENCE [LARGE SCALE GENOMIC DNA]</scope>
</reference>
<keyword evidence="6" id="KW-1185">Reference proteome</keyword>
<dbReference type="Proteomes" id="UP001497482">
    <property type="component" value="Chromosome 9"/>
</dbReference>
<keyword evidence="2" id="KW-0804">Transcription</keyword>
<evidence type="ECO:0000256" key="1">
    <source>
        <dbReference type="ARBA" id="ARBA00023015"/>
    </source>
</evidence>
<organism evidence="5 6">
    <name type="scientific">Knipowitschia caucasica</name>
    <name type="common">Caucasian dwarf goby</name>
    <name type="synonym">Pomatoschistus caucasicus</name>
    <dbReference type="NCBI Taxonomy" id="637954"/>
    <lineage>
        <taxon>Eukaryota</taxon>
        <taxon>Metazoa</taxon>
        <taxon>Chordata</taxon>
        <taxon>Craniata</taxon>
        <taxon>Vertebrata</taxon>
        <taxon>Euteleostomi</taxon>
        <taxon>Actinopterygii</taxon>
        <taxon>Neopterygii</taxon>
        <taxon>Teleostei</taxon>
        <taxon>Neoteleostei</taxon>
        <taxon>Acanthomorphata</taxon>
        <taxon>Gobiaria</taxon>
        <taxon>Gobiiformes</taxon>
        <taxon>Gobioidei</taxon>
        <taxon>Gobiidae</taxon>
        <taxon>Gobiinae</taxon>
        <taxon>Knipowitschia</taxon>
    </lineage>
</organism>
<dbReference type="SUPFAM" id="SSF48508">
    <property type="entry name" value="Nuclear receptor ligand-binding domain"/>
    <property type="match status" value="1"/>
</dbReference>
<name>A0AAV2MTK4_KNICA</name>
<protein>
    <submittedName>
        <fullName evidence="5">Uncharacterized protein</fullName>
    </submittedName>
</protein>
<dbReference type="Gene3D" id="1.10.565.10">
    <property type="entry name" value="Retinoid X Receptor"/>
    <property type="match status" value="1"/>
</dbReference>
<proteinExistence type="predicted"/>
<accession>A0AAV2MTK4</accession>
<dbReference type="EMBL" id="OZ035831">
    <property type="protein sequence ID" value="CAL1616887.1"/>
    <property type="molecule type" value="Genomic_DNA"/>
</dbReference>